<dbReference type="InterPro" id="IPR020449">
    <property type="entry name" value="Tscrpt_reg_AraC-type_HTH"/>
</dbReference>
<keyword evidence="3" id="KW-0238">DNA-binding</keyword>
<dbReference type="SMART" id="SM00342">
    <property type="entry name" value="HTH_ARAC"/>
    <property type="match status" value="1"/>
</dbReference>
<dbReference type="Gene3D" id="2.60.120.10">
    <property type="entry name" value="Jelly Rolls"/>
    <property type="match status" value="1"/>
</dbReference>
<proteinExistence type="predicted"/>
<dbReference type="PROSITE" id="PS01124">
    <property type="entry name" value="HTH_ARAC_FAMILY_2"/>
    <property type="match status" value="1"/>
</dbReference>
<dbReference type="PANTHER" id="PTHR46796:SF13">
    <property type="entry name" value="HTH-TYPE TRANSCRIPTIONAL ACTIVATOR RHAS"/>
    <property type="match status" value="1"/>
</dbReference>
<sequence length="293" mass="33353">MTKTYRLSSHLLHSDIPFCIQPAIHDGAFHLHKHDFSELMIVLSGQADHIVGKQRSRIKTGDVFVIHGEVEHGFSNANGLSLYNLMFDVDKPYFETSAIRVLSGYQALFKIDPLVREQESGVPYLNLSPDVLNKVKLLVGDIDVEYQQAALGFESVLLGMLQHLAVLLVRHYPERANPKQKNTLALARALSFIEQNYWNSALRASDIATSSYLSARQLERLFSQFFQVTPSQYLTDTRLSRAKELLASDLRLNINQIAQQCGFGDSNYFSRVFRKHIQVSPREFRQQHFSVAN</sequence>
<dbReference type="InterPro" id="IPR037923">
    <property type="entry name" value="HTH-like"/>
</dbReference>
<keyword evidence="2" id="KW-0805">Transcription regulation</keyword>
<dbReference type="SUPFAM" id="SSF51215">
    <property type="entry name" value="Regulatory protein AraC"/>
    <property type="match status" value="1"/>
</dbReference>
<dbReference type="RefSeq" id="WP_205158792.1">
    <property type="nucleotide sequence ID" value="NZ_JAFEUM010000004.1"/>
</dbReference>
<evidence type="ECO:0000256" key="5">
    <source>
        <dbReference type="ARBA" id="ARBA00023163"/>
    </source>
</evidence>
<organism evidence="7 8">
    <name type="scientific">Vibrio ulleungensis</name>
    <dbReference type="NCBI Taxonomy" id="2807619"/>
    <lineage>
        <taxon>Bacteria</taxon>
        <taxon>Pseudomonadati</taxon>
        <taxon>Pseudomonadota</taxon>
        <taxon>Gammaproteobacteria</taxon>
        <taxon>Vibrionales</taxon>
        <taxon>Vibrionaceae</taxon>
        <taxon>Vibrio</taxon>
    </lineage>
</organism>
<dbReference type="Gene3D" id="1.10.10.60">
    <property type="entry name" value="Homeodomain-like"/>
    <property type="match status" value="2"/>
</dbReference>
<evidence type="ECO:0000313" key="8">
    <source>
        <dbReference type="Proteomes" id="UP000809621"/>
    </source>
</evidence>
<feature type="domain" description="HTH araC/xylS-type" evidence="6">
    <location>
        <begin position="187"/>
        <end position="287"/>
    </location>
</feature>
<evidence type="ECO:0000313" key="7">
    <source>
        <dbReference type="EMBL" id="MBM7037251.1"/>
    </source>
</evidence>
<evidence type="ECO:0000256" key="1">
    <source>
        <dbReference type="ARBA" id="ARBA00022490"/>
    </source>
</evidence>
<dbReference type="InterPro" id="IPR018060">
    <property type="entry name" value="HTH_AraC"/>
</dbReference>
<dbReference type="InterPro" id="IPR009057">
    <property type="entry name" value="Homeodomain-like_sf"/>
</dbReference>
<dbReference type="SUPFAM" id="SSF46689">
    <property type="entry name" value="Homeodomain-like"/>
    <property type="match status" value="2"/>
</dbReference>
<dbReference type="Pfam" id="PF12833">
    <property type="entry name" value="HTH_18"/>
    <property type="match status" value="1"/>
</dbReference>
<dbReference type="Pfam" id="PF07883">
    <property type="entry name" value="Cupin_2"/>
    <property type="match status" value="1"/>
</dbReference>
<dbReference type="Proteomes" id="UP000809621">
    <property type="component" value="Unassembled WGS sequence"/>
</dbReference>
<comment type="caution">
    <text evidence="7">The sequence shown here is derived from an EMBL/GenBank/DDBJ whole genome shotgun (WGS) entry which is preliminary data.</text>
</comment>
<dbReference type="InterPro" id="IPR013096">
    <property type="entry name" value="Cupin_2"/>
</dbReference>
<name>A0ABS2HKP0_9VIBR</name>
<keyword evidence="4" id="KW-0010">Activator</keyword>
<dbReference type="InterPro" id="IPR014710">
    <property type="entry name" value="RmlC-like_jellyroll"/>
</dbReference>
<evidence type="ECO:0000259" key="6">
    <source>
        <dbReference type="PROSITE" id="PS01124"/>
    </source>
</evidence>
<evidence type="ECO:0000256" key="3">
    <source>
        <dbReference type="ARBA" id="ARBA00023125"/>
    </source>
</evidence>
<dbReference type="InterPro" id="IPR018062">
    <property type="entry name" value="HTH_AraC-typ_CS"/>
</dbReference>
<gene>
    <name evidence="7" type="ORF">JQC93_12630</name>
</gene>
<dbReference type="PANTHER" id="PTHR46796">
    <property type="entry name" value="HTH-TYPE TRANSCRIPTIONAL ACTIVATOR RHAS-RELATED"/>
    <property type="match status" value="1"/>
</dbReference>
<keyword evidence="5" id="KW-0804">Transcription</keyword>
<protein>
    <submittedName>
        <fullName evidence="7">Helix-turn-helix domain-containing protein</fullName>
    </submittedName>
</protein>
<dbReference type="InterPro" id="IPR050204">
    <property type="entry name" value="AraC_XylS_family_regulators"/>
</dbReference>
<keyword evidence="8" id="KW-1185">Reference proteome</keyword>
<dbReference type="PRINTS" id="PR00032">
    <property type="entry name" value="HTHARAC"/>
</dbReference>
<dbReference type="EMBL" id="JAFEUM010000004">
    <property type="protein sequence ID" value="MBM7037251.1"/>
    <property type="molecule type" value="Genomic_DNA"/>
</dbReference>
<evidence type="ECO:0000256" key="2">
    <source>
        <dbReference type="ARBA" id="ARBA00023015"/>
    </source>
</evidence>
<evidence type="ECO:0000256" key="4">
    <source>
        <dbReference type="ARBA" id="ARBA00023159"/>
    </source>
</evidence>
<accession>A0ABS2HKP0</accession>
<dbReference type="PROSITE" id="PS00041">
    <property type="entry name" value="HTH_ARAC_FAMILY_1"/>
    <property type="match status" value="1"/>
</dbReference>
<reference evidence="7 8" key="1">
    <citation type="submission" date="2021-02" db="EMBL/GenBank/DDBJ databases">
        <authorList>
            <person name="Park J.-S."/>
        </authorList>
    </citation>
    <scope>NUCLEOTIDE SEQUENCE [LARGE SCALE GENOMIC DNA]</scope>
    <source>
        <strain evidence="7 8">188UL20-2</strain>
    </source>
</reference>
<keyword evidence="1" id="KW-0963">Cytoplasm</keyword>